<dbReference type="Proteomes" id="UP000654947">
    <property type="component" value="Unassembled WGS sequence"/>
</dbReference>
<dbReference type="PRINTS" id="PR00080">
    <property type="entry name" value="SDRFAMILY"/>
</dbReference>
<protein>
    <submittedName>
        <fullName evidence="5">Short-chain dehydrogenase</fullName>
    </submittedName>
</protein>
<evidence type="ECO:0000256" key="1">
    <source>
        <dbReference type="ARBA" id="ARBA00006484"/>
    </source>
</evidence>
<dbReference type="PRINTS" id="PR00081">
    <property type="entry name" value="GDHRDH"/>
</dbReference>
<sequence length="282" mass="29669">MSRTLVGRVVAVTGGARGIGRAVAAHLAAGGAHVAIGDRDTEQARAGAAQLPGKVEAFDCDVTDTSSFSAFLEAVRERLGPIDVLVNNAGLMWVGPFEQEPEEAARRQIEVNLHGTIRGVKLAAPAMRARGSGHIVTIASAAARLSPAGESTYAATKHGVLGYMSGVRSELRGSGVELSVVMPGVVETELAAGTATGAARLLTPEEVARAVAALVRRPRFEVSLPAYVGPLARWAQVLPQRLRDVLLRLAVPDQLAALPDKRVRHSYEDRNLSGPRNTGEEL</sequence>
<dbReference type="InterPro" id="IPR002347">
    <property type="entry name" value="SDR_fam"/>
</dbReference>
<dbReference type="SMART" id="SM00822">
    <property type="entry name" value="PKS_KR"/>
    <property type="match status" value="1"/>
</dbReference>
<comment type="caution">
    <text evidence="5">The sequence shown here is derived from an EMBL/GenBank/DDBJ whole genome shotgun (WGS) entry which is preliminary data.</text>
</comment>
<keyword evidence="6" id="KW-1185">Reference proteome</keyword>
<dbReference type="RefSeq" id="WP_026115692.1">
    <property type="nucleotide sequence ID" value="NZ_BMXL01000004.1"/>
</dbReference>
<organism evidence="5 6">
    <name type="scientific">Nocardiopsis kunsanensis</name>
    <dbReference type="NCBI Taxonomy" id="141693"/>
    <lineage>
        <taxon>Bacteria</taxon>
        <taxon>Bacillati</taxon>
        <taxon>Actinomycetota</taxon>
        <taxon>Actinomycetes</taxon>
        <taxon>Streptosporangiales</taxon>
        <taxon>Nocardiopsidaceae</taxon>
        <taxon>Nocardiopsis</taxon>
    </lineage>
</organism>
<evidence type="ECO:0000256" key="3">
    <source>
        <dbReference type="RuleBase" id="RU000363"/>
    </source>
</evidence>
<keyword evidence="2" id="KW-0560">Oxidoreductase</keyword>
<dbReference type="InterPro" id="IPR020904">
    <property type="entry name" value="Sc_DH/Rdtase_CS"/>
</dbReference>
<evidence type="ECO:0000256" key="2">
    <source>
        <dbReference type="ARBA" id="ARBA00023002"/>
    </source>
</evidence>
<dbReference type="InterPro" id="IPR036291">
    <property type="entry name" value="NAD(P)-bd_dom_sf"/>
</dbReference>
<gene>
    <name evidence="5" type="ORF">GCM10007147_10660</name>
</gene>
<dbReference type="GO" id="GO:0016491">
    <property type="term" value="F:oxidoreductase activity"/>
    <property type="evidence" value="ECO:0007669"/>
    <property type="project" value="UniProtKB-KW"/>
</dbReference>
<dbReference type="EMBL" id="BMXL01000004">
    <property type="protein sequence ID" value="GHD19618.1"/>
    <property type="molecule type" value="Genomic_DNA"/>
</dbReference>
<name>A0A919CGE0_9ACTN</name>
<evidence type="ECO:0000313" key="6">
    <source>
        <dbReference type="Proteomes" id="UP000654947"/>
    </source>
</evidence>
<dbReference type="Pfam" id="PF00106">
    <property type="entry name" value="adh_short"/>
    <property type="match status" value="1"/>
</dbReference>
<dbReference type="InterPro" id="IPR057326">
    <property type="entry name" value="KR_dom"/>
</dbReference>
<dbReference type="PROSITE" id="PS00061">
    <property type="entry name" value="ADH_SHORT"/>
    <property type="match status" value="1"/>
</dbReference>
<proteinExistence type="inferred from homology"/>
<dbReference type="GO" id="GO:0016020">
    <property type="term" value="C:membrane"/>
    <property type="evidence" value="ECO:0007669"/>
    <property type="project" value="TreeGrafter"/>
</dbReference>
<accession>A0A919CGE0</accession>
<dbReference type="NCBIfam" id="NF005878">
    <property type="entry name" value="PRK07825.1"/>
    <property type="match status" value="1"/>
</dbReference>
<comment type="similarity">
    <text evidence="1 3">Belongs to the short-chain dehydrogenases/reductases (SDR) family.</text>
</comment>
<dbReference type="PANTHER" id="PTHR44196">
    <property type="entry name" value="DEHYDROGENASE/REDUCTASE SDR FAMILY MEMBER 7B"/>
    <property type="match status" value="1"/>
</dbReference>
<dbReference type="CDD" id="cd05233">
    <property type="entry name" value="SDR_c"/>
    <property type="match status" value="1"/>
</dbReference>
<dbReference type="PANTHER" id="PTHR44196:SF1">
    <property type="entry name" value="DEHYDROGENASE_REDUCTASE SDR FAMILY MEMBER 7B"/>
    <property type="match status" value="1"/>
</dbReference>
<evidence type="ECO:0000259" key="4">
    <source>
        <dbReference type="SMART" id="SM00822"/>
    </source>
</evidence>
<evidence type="ECO:0000313" key="5">
    <source>
        <dbReference type="EMBL" id="GHD19618.1"/>
    </source>
</evidence>
<dbReference type="SUPFAM" id="SSF51735">
    <property type="entry name" value="NAD(P)-binding Rossmann-fold domains"/>
    <property type="match status" value="1"/>
</dbReference>
<reference evidence="5 6" key="1">
    <citation type="journal article" date="2014" name="Int. J. Syst. Evol. Microbiol.">
        <title>Complete genome sequence of Corynebacterium casei LMG S-19264T (=DSM 44701T), isolated from a smear-ripened cheese.</title>
        <authorList>
            <consortium name="US DOE Joint Genome Institute (JGI-PGF)"/>
            <person name="Walter F."/>
            <person name="Albersmeier A."/>
            <person name="Kalinowski J."/>
            <person name="Ruckert C."/>
        </authorList>
    </citation>
    <scope>NUCLEOTIDE SEQUENCE [LARGE SCALE GENOMIC DNA]</scope>
    <source>
        <strain evidence="5 6">KCTC 19473</strain>
    </source>
</reference>
<dbReference type="Gene3D" id="3.40.50.720">
    <property type="entry name" value="NAD(P)-binding Rossmann-like Domain"/>
    <property type="match status" value="1"/>
</dbReference>
<feature type="domain" description="Ketoreductase" evidence="4">
    <location>
        <begin position="8"/>
        <end position="189"/>
    </location>
</feature>
<dbReference type="AlphaFoldDB" id="A0A919CGE0"/>